<dbReference type="InterPro" id="IPR017868">
    <property type="entry name" value="Filamin/ABP280_repeat-like"/>
</dbReference>
<keyword evidence="2" id="KW-0677">Repeat</keyword>
<name>A0A6G1SEH2_9ACAR</name>
<proteinExistence type="inferred from homology"/>
<evidence type="ECO:0000313" key="4">
    <source>
        <dbReference type="EMBL" id="MDE48798.1"/>
    </source>
</evidence>
<dbReference type="PANTHER" id="PTHR38537:SF8">
    <property type="entry name" value="FILAMIN-A"/>
    <property type="match status" value="1"/>
</dbReference>
<dbReference type="InterPro" id="IPR001298">
    <property type="entry name" value="Filamin/ABP280_rpt"/>
</dbReference>
<dbReference type="GO" id="GO:0030036">
    <property type="term" value="P:actin cytoskeleton organization"/>
    <property type="evidence" value="ECO:0007669"/>
    <property type="project" value="InterPro"/>
</dbReference>
<dbReference type="Gene3D" id="2.60.40.10">
    <property type="entry name" value="Immunoglobulins"/>
    <property type="match status" value="2"/>
</dbReference>
<dbReference type="InterPro" id="IPR013783">
    <property type="entry name" value="Ig-like_fold"/>
</dbReference>
<sequence>MLFARRQVSTSTSLKMATAPKVTCHGAGLVSADADFKNSFTVFVQQGKIGGISVAFEGPSKPEIVFKDNKDNSVEVTYVPKVGGDYKIHVSYEDKPVKGSPFFLKVKGNAANTKKLVERITCSGEALKQGKVGTVNEVLVNCKDAGITGGLAIAMEGPSKPEVSFEDNKDGTLKVKYRPAKAGNYRLHLKFGDFAVAGSPFSITVS</sequence>
<dbReference type="SMART" id="SM00557">
    <property type="entry name" value="IG_FLMN"/>
    <property type="match status" value="2"/>
</dbReference>
<evidence type="ECO:0000256" key="1">
    <source>
        <dbReference type="ARBA" id="ARBA00009238"/>
    </source>
</evidence>
<reference evidence="4" key="1">
    <citation type="submission" date="2018-10" db="EMBL/GenBank/DDBJ databases">
        <title>Transcriptome assembly of Aceria tosichella (Wheat curl mite) Type 2.</title>
        <authorList>
            <person name="Scully E.D."/>
            <person name="Geib S.M."/>
            <person name="Palmer N.A."/>
            <person name="Gupta A.K."/>
            <person name="Sarath G."/>
            <person name="Tatineni S."/>
        </authorList>
    </citation>
    <scope>NUCLEOTIDE SEQUENCE</scope>
    <source>
        <strain evidence="4">LincolnNE</strain>
    </source>
</reference>
<organism evidence="4">
    <name type="scientific">Aceria tosichella</name>
    <name type="common">wheat curl mite</name>
    <dbReference type="NCBI Taxonomy" id="561515"/>
    <lineage>
        <taxon>Eukaryota</taxon>
        <taxon>Metazoa</taxon>
        <taxon>Ecdysozoa</taxon>
        <taxon>Arthropoda</taxon>
        <taxon>Chelicerata</taxon>
        <taxon>Arachnida</taxon>
        <taxon>Acari</taxon>
        <taxon>Acariformes</taxon>
        <taxon>Trombidiformes</taxon>
        <taxon>Prostigmata</taxon>
        <taxon>Eupodina</taxon>
        <taxon>Eriophyoidea</taxon>
        <taxon>Eriophyidae</taxon>
        <taxon>Eriophyinae</taxon>
        <taxon>Aceriini</taxon>
        <taxon>Aceria</taxon>
    </lineage>
</organism>
<dbReference type="AlphaFoldDB" id="A0A6G1SEH2"/>
<evidence type="ECO:0000256" key="3">
    <source>
        <dbReference type="PROSITE-ProRule" id="PRU00087"/>
    </source>
</evidence>
<feature type="repeat" description="Filamin" evidence="3">
    <location>
        <begin position="118"/>
        <end position="205"/>
    </location>
</feature>
<dbReference type="Pfam" id="PF00630">
    <property type="entry name" value="Filamin"/>
    <property type="match status" value="2"/>
</dbReference>
<accession>A0A6G1SEH2</accession>
<dbReference type="InterPro" id="IPR044801">
    <property type="entry name" value="Filamin"/>
</dbReference>
<dbReference type="GO" id="GO:0051015">
    <property type="term" value="F:actin filament binding"/>
    <property type="evidence" value="ECO:0007669"/>
    <property type="project" value="InterPro"/>
</dbReference>
<dbReference type="PANTHER" id="PTHR38537">
    <property type="entry name" value="JITTERBUG, ISOFORM N"/>
    <property type="match status" value="1"/>
</dbReference>
<dbReference type="SUPFAM" id="SSF81296">
    <property type="entry name" value="E set domains"/>
    <property type="match status" value="2"/>
</dbReference>
<dbReference type="InterPro" id="IPR014756">
    <property type="entry name" value="Ig_E-set"/>
</dbReference>
<dbReference type="PROSITE" id="PS50194">
    <property type="entry name" value="FILAMIN_REPEAT"/>
    <property type="match status" value="2"/>
</dbReference>
<evidence type="ECO:0000256" key="2">
    <source>
        <dbReference type="ARBA" id="ARBA00022737"/>
    </source>
</evidence>
<comment type="similarity">
    <text evidence="1">Belongs to the filamin family.</text>
</comment>
<feature type="repeat" description="Filamin" evidence="3">
    <location>
        <begin position="14"/>
        <end position="106"/>
    </location>
</feature>
<gene>
    <name evidence="4" type="primary">FLNC</name>
    <name evidence="4" type="ORF">g.8733</name>
</gene>
<protein>
    <submittedName>
        <fullName evidence="4">Filamin-C</fullName>
    </submittedName>
</protein>
<dbReference type="EMBL" id="GGYP01004027">
    <property type="protein sequence ID" value="MDE48798.1"/>
    <property type="molecule type" value="Transcribed_RNA"/>
</dbReference>